<dbReference type="InterPro" id="IPR025714">
    <property type="entry name" value="Methyltranfer_dom"/>
</dbReference>
<dbReference type="GeneID" id="42002512"/>
<dbReference type="PANTHER" id="PTHR12496">
    <property type="entry name" value="CGI-41 METHYLTRANSFERASE"/>
    <property type="match status" value="1"/>
</dbReference>
<feature type="domain" description="Methyltransferase" evidence="1">
    <location>
        <begin position="124"/>
        <end position="269"/>
    </location>
</feature>
<dbReference type="InterPro" id="IPR029063">
    <property type="entry name" value="SAM-dependent_MTases_sf"/>
</dbReference>
<dbReference type="InterPro" id="IPR052220">
    <property type="entry name" value="METTL25"/>
</dbReference>
<dbReference type="Gene3D" id="3.40.50.150">
    <property type="entry name" value="Vaccinia Virus protein VP39"/>
    <property type="match status" value="1"/>
</dbReference>
<comment type="caution">
    <text evidence="2">The sequence shown here is derived from an EMBL/GenBank/DDBJ whole genome shotgun (WGS) entry which is preliminary data.</text>
</comment>
<proteinExistence type="predicted"/>
<organism evidence="2 3">
    <name type="scientific">Synchytrium microbalum</name>
    <dbReference type="NCBI Taxonomy" id="1806994"/>
    <lineage>
        <taxon>Eukaryota</taxon>
        <taxon>Fungi</taxon>
        <taxon>Fungi incertae sedis</taxon>
        <taxon>Chytridiomycota</taxon>
        <taxon>Chytridiomycota incertae sedis</taxon>
        <taxon>Chytridiomycetes</taxon>
        <taxon>Synchytriales</taxon>
        <taxon>Synchytriaceae</taxon>
        <taxon>Synchytrium</taxon>
    </lineage>
</organism>
<dbReference type="SUPFAM" id="SSF53335">
    <property type="entry name" value="S-adenosyl-L-methionine-dependent methyltransferases"/>
    <property type="match status" value="1"/>
</dbReference>
<dbReference type="OrthoDB" id="10258156at2759"/>
<evidence type="ECO:0000313" key="3">
    <source>
        <dbReference type="Proteomes" id="UP000319731"/>
    </source>
</evidence>
<reference evidence="2 3" key="1">
    <citation type="journal article" date="2019" name="Sci. Rep.">
        <title>Comparative genomics of chytrid fungi reveal insights into the obligate biotrophic and pathogenic lifestyle of Synchytrium endobioticum.</title>
        <authorList>
            <person name="van de Vossenberg B.T.L.H."/>
            <person name="Warris S."/>
            <person name="Nguyen H.D.T."/>
            <person name="van Gent-Pelzer M.P.E."/>
            <person name="Joly D.L."/>
            <person name="van de Geest H.C."/>
            <person name="Bonants P.J.M."/>
            <person name="Smith D.S."/>
            <person name="Levesque C.A."/>
            <person name="van der Lee T.A.J."/>
        </authorList>
    </citation>
    <scope>NUCLEOTIDE SEQUENCE [LARGE SCALE GENOMIC DNA]</scope>
    <source>
        <strain evidence="2 3">JEL517</strain>
    </source>
</reference>
<dbReference type="PANTHER" id="PTHR12496:SF0">
    <property type="entry name" value="METHYLTRANSFERASE DOMAIN-CONTAINING PROTEIN"/>
    <property type="match status" value="1"/>
</dbReference>
<accession>A0A507CAI3</accession>
<name>A0A507CAI3_9FUNG</name>
<evidence type="ECO:0000259" key="1">
    <source>
        <dbReference type="Pfam" id="PF13679"/>
    </source>
</evidence>
<dbReference type="RefSeq" id="XP_031026836.1">
    <property type="nucleotide sequence ID" value="XM_031167215.1"/>
</dbReference>
<dbReference type="AlphaFoldDB" id="A0A507CAI3"/>
<dbReference type="EMBL" id="QEAO01000004">
    <property type="protein sequence ID" value="TPX36622.1"/>
    <property type="molecule type" value="Genomic_DNA"/>
</dbReference>
<dbReference type="STRING" id="1806994.A0A507CAI3"/>
<dbReference type="Proteomes" id="UP000319731">
    <property type="component" value="Unassembled WGS sequence"/>
</dbReference>
<gene>
    <name evidence="2" type="ORF">SmJEL517_g01287</name>
</gene>
<sequence length="465" mass="52701">MKVTSVVELPVNFSDETEYVNGLLQFINTYAWLWRPRNGANFVVQQFWERHFSKDWRVLDDGDLAVELKDLVAMANGTYFKDEWPESLKAFVRGTFHLALPRQPRDLPTPTVKLKHGTTNMKDKKRSEIEILGSIIHDLASKHDIHHVLDAGSGQGYLDLLLAHKFGYDVVAVDDNPIQHEGALRRNENSASTSNNTTSGSLTFVNHRITAKDTMSDIIPAESQNEQPLLLCGLHACGDLSPQLIRLFAASKESKALGLVGCCYNLLTEPESNEHVASCGFPLSSILIQQSFQLGYDTRNLACQATARWNEETEFNFPRLFYRALLQAVLVDFKLVENGDEVVIGRFRKKVTSQGFVVYARAALNRLKIDDSRVSDAVLEEYVERYKRDAKQFAIVWTLRAMMAGVLESLILMDRFMFVSEEARRVCTGLEEIHVEMYPIFDVVDSPRNMIITACKGNPLYRNLM</sequence>
<protein>
    <recommendedName>
        <fullName evidence="1">Methyltransferase domain-containing protein</fullName>
    </recommendedName>
</protein>
<evidence type="ECO:0000313" key="2">
    <source>
        <dbReference type="EMBL" id="TPX36622.1"/>
    </source>
</evidence>
<keyword evidence="3" id="KW-1185">Reference proteome</keyword>
<dbReference type="Pfam" id="PF13679">
    <property type="entry name" value="Methyltransf_32"/>
    <property type="match status" value="1"/>
</dbReference>